<dbReference type="Gene3D" id="2.60.40.10">
    <property type="entry name" value="Immunoglobulins"/>
    <property type="match status" value="1"/>
</dbReference>
<keyword evidence="5" id="KW-1133">Transmembrane helix</keyword>
<dbReference type="SMART" id="SM00409">
    <property type="entry name" value="IG"/>
    <property type="match status" value="1"/>
</dbReference>
<gene>
    <name evidence="7" type="ORF">Q7C36_020088</name>
</gene>
<dbReference type="InterPro" id="IPR036179">
    <property type="entry name" value="Ig-like_dom_sf"/>
</dbReference>
<evidence type="ECO:0000313" key="8">
    <source>
        <dbReference type="Proteomes" id="UP001187315"/>
    </source>
</evidence>
<dbReference type="EMBL" id="JAVHJS010000021">
    <property type="protein sequence ID" value="KAK2823488.1"/>
    <property type="molecule type" value="Genomic_DNA"/>
</dbReference>
<dbReference type="PANTHER" id="PTHR44337">
    <property type="entry name" value="CARCINOEMBRYONIC ANTIGEN-RELATED CELL ADHESION MOLECULE 8"/>
    <property type="match status" value="1"/>
</dbReference>
<dbReference type="AlphaFoldDB" id="A0AA88S5A7"/>
<dbReference type="InterPro" id="IPR003598">
    <property type="entry name" value="Ig_sub2"/>
</dbReference>
<dbReference type="Proteomes" id="UP001187315">
    <property type="component" value="Unassembled WGS sequence"/>
</dbReference>
<dbReference type="SUPFAM" id="SSF48726">
    <property type="entry name" value="Immunoglobulin"/>
    <property type="match status" value="1"/>
</dbReference>
<accession>A0AA88S5A7</accession>
<protein>
    <recommendedName>
        <fullName evidence="6">Ig-like domain-containing protein</fullName>
    </recommendedName>
</protein>
<dbReference type="InterPro" id="IPR003599">
    <property type="entry name" value="Ig_sub"/>
</dbReference>
<evidence type="ECO:0000256" key="1">
    <source>
        <dbReference type="ARBA" id="ARBA00022729"/>
    </source>
</evidence>
<dbReference type="Pfam" id="PF07679">
    <property type="entry name" value="I-set"/>
    <property type="match status" value="1"/>
</dbReference>
<keyword evidence="4" id="KW-0393">Immunoglobulin domain</keyword>
<organism evidence="7 8">
    <name type="scientific">Tachysurus vachellii</name>
    <name type="common">Darkbarbel catfish</name>
    <name type="synonym">Pelteobagrus vachellii</name>
    <dbReference type="NCBI Taxonomy" id="175792"/>
    <lineage>
        <taxon>Eukaryota</taxon>
        <taxon>Metazoa</taxon>
        <taxon>Chordata</taxon>
        <taxon>Craniata</taxon>
        <taxon>Vertebrata</taxon>
        <taxon>Euteleostomi</taxon>
        <taxon>Actinopterygii</taxon>
        <taxon>Neopterygii</taxon>
        <taxon>Teleostei</taxon>
        <taxon>Ostariophysi</taxon>
        <taxon>Siluriformes</taxon>
        <taxon>Bagridae</taxon>
        <taxon>Tachysurus</taxon>
    </lineage>
</organism>
<dbReference type="PROSITE" id="PS50835">
    <property type="entry name" value="IG_LIKE"/>
    <property type="match status" value="1"/>
</dbReference>
<dbReference type="InterPro" id="IPR013098">
    <property type="entry name" value="Ig_I-set"/>
</dbReference>
<evidence type="ECO:0000313" key="7">
    <source>
        <dbReference type="EMBL" id="KAK2823488.1"/>
    </source>
</evidence>
<name>A0AA88S5A7_TACVA</name>
<dbReference type="InterPro" id="IPR013783">
    <property type="entry name" value="Ig-like_fold"/>
</dbReference>
<dbReference type="InterPro" id="IPR007110">
    <property type="entry name" value="Ig-like_dom"/>
</dbReference>
<dbReference type="SMART" id="SM00408">
    <property type="entry name" value="IGc2"/>
    <property type="match status" value="1"/>
</dbReference>
<dbReference type="InterPro" id="IPR052598">
    <property type="entry name" value="IgSF_CEA-related"/>
</dbReference>
<sequence length="243" mass="27275">MSLILDHITKKDEGNYEEKTIFKNQTILHFNITLSVPCLEPMILSVSKDNVSFISGPLTLNCETSGEFKQLQWFRNGLPLPDDQRFSLSKKNKTMVVSNLTSSDCGNYTCQVSNEHRTSAAHVIVNDNACLQESSSVPQQILFTAGLSLICLLVLCISLICLCIHYDRRKIKNASNEEPLYHEPMSFQQEAVTPAVEPLLVVYQDFIKPEDSHQSEDFGYSTIPDVLMKIQPSQSSSSKLPKT</sequence>
<evidence type="ECO:0000259" key="6">
    <source>
        <dbReference type="PROSITE" id="PS50835"/>
    </source>
</evidence>
<keyword evidence="2" id="KW-1015">Disulfide bond</keyword>
<proteinExistence type="predicted"/>
<keyword evidence="5" id="KW-0812">Transmembrane</keyword>
<keyword evidence="3" id="KW-0325">Glycoprotein</keyword>
<evidence type="ECO:0000256" key="4">
    <source>
        <dbReference type="ARBA" id="ARBA00023319"/>
    </source>
</evidence>
<keyword evidence="1" id="KW-0732">Signal</keyword>
<keyword evidence="5" id="KW-0472">Membrane</keyword>
<comment type="caution">
    <text evidence="7">The sequence shown here is derived from an EMBL/GenBank/DDBJ whole genome shotgun (WGS) entry which is preliminary data.</text>
</comment>
<feature type="transmembrane region" description="Helical" evidence="5">
    <location>
        <begin position="141"/>
        <end position="164"/>
    </location>
</feature>
<evidence type="ECO:0000256" key="3">
    <source>
        <dbReference type="ARBA" id="ARBA00023180"/>
    </source>
</evidence>
<evidence type="ECO:0000256" key="2">
    <source>
        <dbReference type="ARBA" id="ARBA00023157"/>
    </source>
</evidence>
<feature type="domain" description="Ig-like" evidence="6">
    <location>
        <begin position="41"/>
        <end position="126"/>
    </location>
</feature>
<dbReference type="PANTHER" id="PTHR44337:SF13">
    <property type="entry name" value="IMMUNOGLOBULIN SUPERFAMILY MEMBER 23"/>
    <property type="match status" value="1"/>
</dbReference>
<evidence type="ECO:0000256" key="5">
    <source>
        <dbReference type="SAM" id="Phobius"/>
    </source>
</evidence>
<keyword evidence="8" id="KW-1185">Reference proteome</keyword>
<reference evidence="7" key="1">
    <citation type="submission" date="2023-08" db="EMBL/GenBank/DDBJ databases">
        <title>Pelteobagrus vachellii genome.</title>
        <authorList>
            <person name="Liu H."/>
        </authorList>
    </citation>
    <scope>NUCLEOTIDE SEQUENCE</scope>
    <source>
        <strain evidence="7">PRFRI_2022a</strain>
        <tissue evidence="7">Muscle</tissue>
    </source>
</reference>